<feature type="transmembrane region" description="Helical" evidence="1">
    <location>
        <begin position="351"/>
        <end position="372"/>
    </location>
</feature>
<keyword evidence="1" id="KW-0472">Membrane</keyword>
<dbReference type="PANTHER" id="PTHR37814:SF1">
    <property type="entry name" value="MEMBRANE PROTEIN"/>
    <property type="match status" value="1"/>
</dbReference>
<feature type="transmembrane region" description="Helical" evidence="1">
    <location>
        <begin position="153"/>
        <end position="175"/>
    </location>
</feature>
<proteinExistence type="predicted"/>
<evidence type="ECO:0008006" key="4">
    <source>
        <dbReference type="Google" id="ProtNLM"/>
    </source>
</evidence>
<dbReference type="eggNOG" id="COG3949">
    <property type="taxonomic scope" value="Bacteria"/>
</dbReference>
<feature type="transmembrane region" description="Helical" evidence="1">
    <location>
        <begin position="227"/>
        <end position="253"/>
    </location>
</feature>
<accession>H1D2J6</accession>
<organism evidence="2 3">
    <name type="scientific">Dialister succinatiphilus YIT 11850</name>
    <dbReference type="NCBI Taxonomy" id="742743"/>
    <lineage>
        <taxon>Bacteria</taxon>
        <taxon>Bacillati</taxon>
        <taxon>Bacillota</taxon>
        <taxon>Negativicutes</taxon>
        <taxon>Veillonellales</taxon>
        <taxon>Veillonellaceae</taxon>
        <taxon>Dialister</taxon>
    </lineage>
</organism>
<dbReference type="PANTHER" id="PTHR37814">
    <property type="entry name" value="CONSERVED MEMBRANE PROTEIN"/>
    <property type="match status" value="1"/>
</dbReference>
<feature type="transmembrane region" description="Helical" evidence="1">
    <location>
        <begin position="195"/>
        <end position="215"/>
    </location>
</feature>
<reference evidence="2 3" key="1">
    <citation type="submission" date="2011-11" db="EMBL/GenBank/DDBJ databases">
        <title>The Genome Sequence of Dialister succinatiphilus YIT 11850.</title>
        <authorList>
            <consortium name="The Broad Institute Genome Sequencing Platform"/>
            <person name="Earl A."/>
            <person name="Ward D."/>
            <person name="Feldgarden M."/>
            <person name="Gevers D."/>
            <person name="Morotomi M."/>
            <person name="Young S.K."/>
            <person name="Zeng Q."/>
            <person name="Gargeya S."/>
            <person name="Fitzgerald M."/>
            <person name="Haas B."/>
            <person name="Abouelleil A."/>
            <person name="Alvarado L."/>
            <person name="Arachchi H.M."/>
            <person name="Berlin A."/>
            <person name="Brown A."/>
            <person name="Chapman S.B."/>
            <person name="Dunbar C."/>
            <person name="Gearin G."/>
            <person name="Goldberg J."/>
            <person name="Griggs A."/>
            <person name="Gujja S."/>
            <person name="Heiman D."/>
            <person name="Howarth C."/>
            <person name="Lui A."/>
            <person name="MacDonald P.J.P."/>
            <person name="Montmayeur A."/>
            <person name="Murphy C."/>
            <person name="Neiman D."/>
            <person name="Pearson M."/>
            <person name="Priest M."/>
            <person name="Roberts A."/>
            <person name="Saif S."/>
            <person name="Shea T."/>
            <person name="Sisk P."/>
            <person name="Stolte C."/>
            <person name="Sykes S."/>
            <person name="Wortman J."/>
            <person name="Nusbaum C."/>
            <person name="Birren B."/>
        </authorList>
    </citation>
    <scope>NUCLEOTIDE SEQUENCE [LARGE SCALE GENOMIC DNA]</scope>
    <source>
        <strain evidence="2 3">YIT 11850</strain>
    </source>
</reference>
<name>H1D2J6_9FIRM</name>
<keyword evidence="1" id="KW-1133">Transmembrane helix</keyword>
<dbReference type="HOGENOM" id="CLU_039711_0_0_9"/>
<comment type="caution">
    <text evidence="2">The sequence shown here is derived from an EMBL/GenBank/DDBJ whole genome shotgun (WGS) entry which is preliminary data.</text>
</comment>
<protein>
    <recommendedName>
        <fullName evidence="4">Membrane protein YkvI</fullName>
    </recommendedName>
</protein>
<feature type="transmembrane region" description="Helical" evidence="1">
    <location>
        <begin position="12"/>
        <end position="33"/>
    </location>
</feature>
<feature type="transmembrane region" description="Helical" evidence="1">
    <location>
        <begin position="273"/>
        <end position="301"/>
    </location>
</feature>
<dbReference type="EMBL" id="ADLT01000059">
    <property type="protein sequence ID" value="EHO62243.1"/>
    <property type="molecule type" value="Genomic_DNA"/>
</dbReference>
<feature type="transmembrane region" description="Helical" evidence="1">
    <location>
        <begin position="90"/>
        <end position="115"/>
    </location>
</feature>
<feature type="transmembrane region" description="Helical" evidence="1">
    <location>
        <begin position="45"/>
        <end position="69"/>
    </location>
</feature>
<dbReference type="AlphaFoldDB" id="H1D2J6"/>
<dbReference type="OrthoDB" id="4424890at2"/>
<sequence length="393" mass="42957">MKVSSMFDGNLGKYLLPGIVLQSVMIGGGYATGREIVEYGAKFGAYGWYAGLGIMAGFALVAVLCYELIRLYHVYDYKSFIQSIAGPLYPVFDLVYTVFMVIILAVMSSATGAVVQQMFGVSHWFGVVGIMVVAGLLNFFGEKVISFFETFGTLALYAGYLTFSVLVISGHTGNIAAVMASSDHSYVPDATMGHALWTGLLYMACNLVVFPASFFTIKKQTKRRESVVSGVLAGLLATVPWFLTYFAVMGFYPSKEVLGAQVPWMMMMQESGVPSWMMVAFSFIMGWTLVETATGMIHALLERVDKGLEEKGRTALSRRNKGLTTVVIMACAVALAQVGIIDLIAKGYMALAYAFMALFLLPLLTVGVYKIFRKEEGEEMETEELAADCRQKA</sequence>
<evidence type="ECO:0000256" key="1">
    <source>
        <dbReference type="SAM" id="Phobius"/>
    </source>
</evidence>
<dbReference type="PATRIC" id="fig|742743.3.peg.1867"/>
<dbReference type="GeneID" id="98911667"/>
<keyword evidence="3" id="KW-1185">Reference proteome</keyword>
<dbReference type="RefSeq" id="WP_008860328.1">
    <property type="nucleotide sequence ID" value="NZ_JH591189.1"/>
</dbReference>
<dbReference type="InterPro" id="IPR038728">
    <property type="entry name" value="YkvI-like"/>
</dbReference>
<dbReference type="Proteomes" id="UP000003277">
    <property type="component" value="Unassembled WGS sequence"/>
</dbReference>
<feature type="transmembrane region" description="Helical" evidence="1">
    <location>
        <begin position="322"/>
        <end position="345"/>
    </location>
</feature>
<gene>
    <name evidence="2" type="ORF">HMPREF9453_01834</name>
</gene>
<evidence type="ECO:0000313" key="2">
    <source>
        <dbReference type="EMBL" id="EHO62243.1"/>
    </source>
</evidence>
<evidence type="ECO:0000313" key="3">
    <source>
        <dbReference type="Proteomes" id="UP000003277"/>
    </source>
</evidence>
<feature type="transmembrane region" description="Helical" evidence="1">
    <location>
        <begin position="121"/>
        <end position="141"/>
    </location>
</feature>
<keyword evidence="1" id="KW-0812">Transmembrane</keyword>